<evidence type="ECO:0000313" key="5">
    <source>
        <dbReference type="Proteomes" id="UP001235840"/>
    </source>
</evidence>
<dbReference type="InterPro" id="IPR036291">
    <property type="entry name" value="NAD(P)-bd_dom_sf"/>
</dbReference>
<dbReference type="PANTHER" id="PTHR43818">
    <property type="entry name" value="BCDNA.GH03377"/>
    <property type="match status" value="1"/>
</dbReference>
<evidence type="ECO:0000259" key="2">
    <source>
        <dbReference type="Pfam" id="PF01408"/>
    </source>
</evidence>
<dbReference type="PANTHER" id="PTHR43818:SF11">
    <property type="entry name" value="BCDNA.GH03377"/>
    <property type="match status" value="1"/>
</dbReference>
<accession>A0ABT9VZ81</accession>
<dbReference type="Gene3D" id="3.30.360.10">
    <property type="entry name" value="Dihydrodipicolinate Reductase, domain 2"/>
    <property type="match status" value="1"/>
</dbReference>
<dbReference type="Pfam" id="PF22725">
    <property type="entry name" value="GFO_IDH_MocA_C3"/>
    <property type="match status" value="1"/>
</dbReference>
<sequence length="360" mass="40176">MSKIFKVGIIGTGFGAKVHAPIFSHHPQFEVKAIASVARGNVNDIKEMTGIEQIYTNWREMIEEEDLDLVSIASAPYLHHEMTLAAFEAGNHVLCEKPMAFNADESLAMIKARDKANKLGLINFEWRYLPARLKVKEILAHQKLGKVLHIQYNCIFPGYESSISTSRGWLGQEDKGGGFLGAIGSHMLDTLMWWTGEKISSVYGQLHTYVPQNLQAPADERELRTADDSFQVLGSFSNGTSLQMNLISTARHALGWRLEIVGTEGTLVMTDDQEVLLGENQGNLEPVELSPAAEAPSHFTHALSRYYPAFQPMVERLYLTLLNGDTRDIPTFEDGRNVQLIMDAIRASSKEGQRKQVVYP</sequence>
<keyword evidence="1" id="KW-0560">Oxidoreductase</keyword>
<dbReference type="SUPFAM" id="SSF51735">
    <property type="entry name" value="NAD(P)-binding Rossmann-fold domains"/>
    <property type="match status" value="1"/>
</dbReference>
<dbReference type="Proteomes" id="UP001235840">
    <property type="component" value="Unassembled WGS sequence"/>
</dbReference>
<feature type="domain" description="Gfo/Idh/MocA-like oxidoreductase N-terminal" evidence="2">
    <location>
        <begin position="5"/>
        <end position="119"/>
    </location>
</feature>
<organism evidence="4 5">
    <name type="scientific">Caldalkalibacillus horti</name>
    <dbReference type="NCBI Taxonomy" id="77523"/>
    <lineage>
        <taxon>Bacteria</taxon>
        <taxon>Bacillati</taxon>
        <taxon>Bacillota</taxon>
        <taxon>Bacilli</taxon>
        <taxon>Bacillales</taxon>
        <taxon>Bacillaceae</taxon>
        <taxon>Caldalkalibacillus</taxon>
    </lineage>
</organism>
<dbReference type="InterPro" id="IPR055170">
    <property type="entry name" value="GFO_IDH_MocA-like_dom"/>
</dbReference>
<feature type="domain" description="GFO/IDH/MocA-like oxidoreductase" evidence="3">
    <location>
        <begin position="134"/>
        <end position="267"/>
    </location>
</feature>
<dbReference type="InterPro" id="IPR050463">
    <property type="entry name" value="Gfo/Idh/MocA_oxidrdct_glycsds"/>
</dbReference>
<dbReference type="InterPro" id="IPR000683">
    <property type="entry name" value="Gfo/Idh/MocA-like_OxRdtase_N"/>
</dbReference>
<dbReference type="EMBL" id="JAUSTY010000006">
    <property type="protein sequence ID" value="MDQ0165915.1"/>
    <property type="molecule type" value="Genomic_DNA"/>
</dbReference>
<dbReference type="Pfam" id="PF01408">
    <property type="entry name" value="GFO_IDH_MocA"/>
    <property type="match status" value="1"/>
</dbReference>
<dbReference type="SUPFAM" id="SSF55347">
    <property type="entry name" value="Glyceraldehyde-3-phosphate dehydrogenase-like, C-terminal domain"/>
    <property type="match status" value="1"/>
</dbReference>
<evidence type="ECO:0000259" key="3">
    <source>
        <dbReference type="Pfam" id="PF22725"/>
    </source>
</evidence>
<name>A0ABT9VZ81_9BACI</name>
<protein>
    <submittedName>
        <fullName evidence="4">Dehydrogenase</fullName>
    </submittedName>
</protein>
<comment type="caution">
    <text evidence="4">The sequence shown here is derived from an EMBL/GenBank/DDBJ whole genome shotgun (WGS) entry which is preliminary data.</text>
</comment>
<gene>
    <name evidence="4" type="ORF">J2S11_001816</name>
</gene>
<reference evidence="4 5" key="1">
    <citation type="submission" date="2023-07" db="EMBL/GenBank/DDBJ databases">
        <title>Genomic Encyclopedia of Type Strains, Phase IV (KMG-IV): sequencing the most valuable type-strain genomes for metagenomic binning, comparative biology and taxonomic classification.</title>
        <authorList>
            <person name="Goeker M."/>
        </authorList>
    </citation>
    <scope>NUCLEOTIDE SEQUENCE [LARGE SCALE GENOMIC DNA]</scope>
    <source>
        <strain evidence="4 5">DSM 12751</strain>
    </source>
</reference>
<dbReference type="RefSeq" id="WP_307393642.1">
    <property type="nucleotide sequence ID" value="NZ_BAAADK010000032.1"/>
</dbReference>
<evidence type="ECO:0000313" key="4">
    <source>
        <dbReference type="EMBL" id="MDQ0165915.1"/>
    </source>
</evidence>
<keyword evidence="5" id="KW-1185">Reference proteome</keyword>
<evidence type="ECO:0000256" key="1">
    <source>
        <dbReference type="ARBA" id="ARBA00023002"/>
    </source>
</evidence>
<proteinExistence type="predicted"/>
<dbReference type="Gene3D" id="3.40.50.720">
    <property type="entry name" value="NAD(P)-binding Rossmann-like Domain"/>
    <property type="match status" value="1"/>
</dbReference>